<name>A0A177A0N6_9PEZI</name>
<gene>
    <name evidence="3" type="ORF">VC83_07814</name>
</gene>
<dbReference type="InterPro" id="IPR057334">
    <property type="entry name" value="PH_2nd_LRR"/>
</dbReference>
<feature type="region of interest" description="Disordered" evidence="1">
    <location>
        <begin position="590"/>
        <end position="610"/>
    </location>
</feature>
<dbReference type="OrthoDB" id="120976at2759"/>
<feature type="compositionally biased region" description="Basic and acidic residues" evidence="1">
    <location>
        <begin position="1127"/>
        <end position="1136"/>
    </location>
</feature>
<dbReference type="InterPro" id="IPR032675">
    <property type="entry name" value="LRR_dom_sf"/>
</dbReference>
<dbReference type="VEuPathDB" id="FungiDB:GMDG_00974"/>
<evidence type="ECO:0000259" key="2">
    <source>
        <dbReference type="Pfam" id="PF25353"/>
    </source>
</evidence>
<feature type="compositionally biased region" description="Polar residues" evidence="1">
    <location>
        <begin position="69"/>
        <end position="82"/>
    </location>
</feature>
<dbReference type="eggNOG" id="ENOG502RSHR">
    <property type="taxonomic scope" value="Eukaryota"/>
</dbReference>
<proteinExistence type="predicted"/>
<organism evidence="3">
    <name type="scientific">Pseudogymnoascus destructans</name>
    <dbReference type="NCBI Taxonomy" id="655981"/>
    <lineage>
        <taxon>Eukaryota</taxon>
        <taxon>Fungi</taxon>
        <taxon>Dikarya</taxon>
        <taxon>Ascomycota</taxon>
        <taxon>Pezizomycotina</taxon>
        <taxon>Leotiomycetes</taxon>
        <taxon>Thelebolales</taxon>
        <taxon>Thelebolaceae</taxon>
        <taxon>Pseudogymnoascus</taxon>
    </lineage>
</organism>
<dbReference type="SUPFAM" id="SSF52047">
    <property type="entry name" value="RNI-like"/>
    <property type="match status" value="1"/>
</dbReference>
<dbReference type="RefSeq" id="XP_024321138.1">
    <property type="nucleotide sequence ID" value="XM_024471378.1"/>
</dbReference>
<sequence>MVSSSGGSNGTQTSSNRFSRAKLSSLTPLITNQKDDTKPVERKRFASHSPAPRQGSPMGRDSQLDGSPASVSGGTQISSSTRQRLHRYRPGSTFGSLGRKSILSVDEASVASSEAMETSSIDISSEEVGFAFHKDGQQLLYHGQVQTTIGLFRKKKEYLALTDTHLIRFKSLSRALEAFPTISRANRRYSGTRHSSTASIGSLHEIQSLNSRSSSDGDNGILLNQIVAAYRVEGGRPYFITEVVYLDEATSSVGSIQLMLQDPREADLWHTSIRAAALKAKLVADEPFPPRTISYIRRLLEASQDYDENNFKIYRVVRRPANKAPGKSSEDFSKLSSTACYLVIGINLLHLISLPDFHESPSRPMNVKANRNSYGLVSLVTMEINNNDDTLELGFRIPLEKAVTISLAASQGPDIGRDIFRSILYLKPQWLDYTFLYSGPKEVLDDSNVDFGPTEDNGAFDRTLIAYCLAYGCNPSNIRYTIGYEVEDSPEFLLLPPSDSRRYSTHELLTIFRALRYNESFRSMSFAGIDLECLHGTVDEYGKDHIALKSRSGIPIKKYFDIVPDGRALLYQEVQALALKTYKTRRMNFGDTLPRRRPRDTYEEEEGTSKDPGCEIAAGILPLCRAQLTNVDWIVFSGIELGETDLEEIAPALRERLCHFRSFEVARCGLTDRGLQVFLNNLEKQNATLECINIADNPGRLNLADFPITMSRFSQIRKLDLSRVTSTSGDEPLIAAEVMLAWKLQELVLTGVPINDQTLDAISTYLHSDMSESLHLLQMDQCNLTGTQVAVLMRTMCHVPGEGRDMQLHISANRLEKGNSDIASAIKDCLTPSHVTMRMVEYQSEAHFRQLLEALRENTTIKCLDISKASLPYDAGEDTCIALQRVFEENSTLEELDISGEYAHLEIARFGIGLNHALTGLKKNNALKVLKLEYQNLGLEGANTLSSVIEGNDTITHIYCEHNNINLHGFTVLVNALAKNFTVLSLPLMQDDQNEAVKRMRHIISDAHSAAKGESGAKHAVRKTLTTLGVHMKEKDNPIPTAQDIDQAIQILNSRWAKQKDRLLELLQRNLNIAHGLETRSLYEDDAEMSKLMRPTTAGSDSFIMDAVMRNTTPRFERVCHTDGYFDGRSMDDNPRADGSPVAKPHKRERSLSELTAKLGVFDFEVSDD</sequence>
<dbReference type="PANTHER" id="PTHR24114">
    <property type="entry name" value="LEUCINE RICH REPEAT FAMILY PROTEIN"/>
    <property type="match status" value="1"/>
</dbReference>
<dbReference type="GeneID" id="36290858"/>
<feature type="compositionally biased region" description="Polar residues" evidence="1">
    <location>
        <begin position="22"/>
        <end position="32"/>
    </location>
</feature>
<reference evidence="3" key="1">
    <citation type="submission" date="2016-03" db="EMBL/GenBank/DDBJ databases">
        <title>Updated assembly of Pseudogymnoascus destructans, the fungus causing white-nose syndrome of bats.</title>
        <authorList>
            <person name="Palmer J.M."/>
            <person name="Drees K.P."/>
            <person name="Foster J.T."/>
            <person name="Lindner D.L."/>
        </authorList>
    </citation>
    <scope>NUCLEOTIDE SEQUENCE [LARGE SCALE GENOMIC DNA]</scope>
    <source>
        <strain evidence="3">20631-21</strain>
    </source>
</reference>
<evidence type="ECO:0000256" key="1">
    <source>
        <dbReference type="SAM" id="MobiDB-lite"/>
    </source>
</evidence>
<accession>A0A177A0N6</accession>
<feature type="region of interest" description="Disordered" evidence="1">
    <location>
        <begin position="1"/>
        <end position="92"/>
    </location>
</feature>
<dbReference type="Proteomes" id="UP000077154">
    <property type="component" value="Unassembled WGS sequence"/>
</dbReference>
<dbReference type="EMBL" id="KV441407">
    <property type="protein sequence ID" value="OAF55839.2"/>
    <property type="molecule type" value="Genomic_DNA"/>
</dbReference>
<dbReference type="Pfam" id="PF25353">
    <property type="entry name" value="PH_2nd_LRR"/>
    <property type="match status" value="1"/>
</dbReference>
<dbReference type="AlphaFoldDB" id="A0A177A0N6"/>
<evidence type="ECO:0000313" key="3">
    <source>
        <dbReference type="EMBL" id="OAF55839.2"/>
    </source>
</evidence>
<feature type="domain" description="LRR-containing protein second PH" evidence="2">
    <location>
        <begin position="291"/>
        <end position="449"/>
    </location>
</feature>
<dbReference type="Gene3D" id="3.80.10.10">
    <property type="entry name" value="Ribonuclease Inhibitor"/>
    <property type="match status" value="1"/>
</dbReference>
<feature type="region of interest" description="Disordered" evidence="1">
    <location>
        <begin position="1127"/>
        <end position="1150"/>
    </location>
</feature>
<dbReference type="InterPro" id="IPR052394">
    <property type="entry name" value="LRR-containing"/>
</dbReference>
<protein>
    <recommendedName>
        <fullName evidence="2">LRR-containing protein second PH domain-containing protein</fullName>
    </recommendedName>
</protein>
<dbReference type="PANTHER" id="PTHR24114:SF2">
    <property type="entry name" value="F-BOX DOMAIN-CONTAINING PROTEIN-RELATED"/>
    <property type="match status" value="1"/>
</dbReference>
<feature type="compositionally biased region" description="Low complexity" evidence="1">
    <location>
        <begin position="1"/>
        <end position="16"/>
    </location>
</feature>
<feature type="compositionally biased region" description="Basic and acidic residues" evidence="1">
    <location>
        <begin position="33"/>
        <end position="44"/>
    </location>
</feature>